<accession>A0ABT0YX56</accession>
<dbReference type="Proteomes" id="UP001165541">
    <property type="component" value="Unassembled WGS sequence"/>
</dbReference>
<keyword evidence="2" id="KW-1185">Reference proteome</keyword>
<dbReference type="InterPro" id="IPR046644">
    <property type="entry name" value="DUF6756"/>
</dbReference>
<comment type="caution">
    <text evidence="1">The sequence shown here is derived from an EMBL/GenBank/DDBJ whole genome shotgun (WGS) entry which is preliminary data.</text>
</comment>
<organism evidence="1 2">
    <name type="scientific">Caldimonas mangrovi</name>
    <dbReference type="NCBI Taxonomy" id="2944811"/>
    <lineage>
        <taxon>Bacteria</taxon>
        <taxon>Pseudomonadati</taxon>
        <taxon>Pseudomonadota</taxon>
        <taxon>Betaproteobacteria</taxon>
        <taxon>Burkholderiales</taxon>
        <taxon>Sphaerotilaceae</taxon>
        <taxon>Caldimonas</taxon>
    </lineage>
</organism>
<proteinExistence type="predicted"/>
<sequence length="152" mass="17481">METVVDEIRRAAETLAFSPSELRELPAEESEAVFRAALERFVASGDRRWWWEDFRSSGESVHFPAGDGWRHLVQVAPNADEQVWFIVEEDHLLHYPVYETTVRHAIAVVGECYGFEFYLVAKDLSWLLCETHHDVVCAVGEAVERRLLNHAP</sequence>
<dbReference type="EMBL" id="JAMKFE010000052">
    <property type="protein sequence ID" value="MCM5683009.1"/>
    <property type="molecule type" value="Genomic_DNA"/>
</dbReference>
<gene>
    <name evidence="1" type="ORF">M8A51_26200</name>
</gene>
<protein>
    <recommendedName>
        <fullName evidence="3">SMI1/KNR4 family protein</fullName>
    </recommendedName>
</protein>
<dbReference type="Pfam" id="PF20541">
    <property type="entry name" value="DUF6756"/>
    <property type="match status" value="1"/>
</dbReference>
<evidence type="ECO:0000313" key="1">
    <source>
        <dbReference type="EMBL" id="MCM5683009.1"/>
    </source>
</evidence>
<evidence type="ECO:0000313" key="2">
    <source>
        <dbReference type="Proteomes" id="UP001165541"/>
    </source>
</evidence>
<evidence type="ECO:0008006" key="3">
    <source>
        <dbReference type="Google" id="ProtNLM"/>
    </source>
</evidence>
<reference evidence="1" key="1">
    <citation type="submission" date="2022-05" db="EMBL/GenBank/DDBJ databases">
        <title>Schlegelella sp. nov., isolated from mangrove soil.</title>
        <authorList>
            <person name="Liu Y."/>
            <person name="Ge X."/>
            <person name="Liu W."/>
        </authorList>
    </citation>
    <scope>NUCLEOTIDE SEQUENCE</scope>
    <source>
        <strain evidence="1">S2-27</strain>
    </source>
</reference>
<dbReference type="RefSeq" id="WP_251781566.1">
    <property type="nucleotide sequence ID" value="NZ_JAMKFE010000052.1"/>
</dbReference>
<name>A0ABT0YX56_9BURK</name>